<keyword evidence="4 5" id="KW-0694">RNA-binding</keyword>
<evidence type="ECO:0000256" key="3">
    <source>
        <dbReference type="ARBA" id="ARBA00022691"/>
    </source>
</evidence>
<dbReference type="EMBL" id="FN653066">
    <property type="protein sequence ID" value="CBY25030.1"/>
    <property type="molecule type" value="Genomic_DNA"/>
</dbReference>
<evidence type="ECO:0000256" key="5">
    <source>
        <dbReference type="PROSITE-ProRule" id="PRU01023"/>
    </source>
</evidence>
<dbReference type="GO" id="GO:0003723">
    <property type="term" value="F:RNA binding"/>
    <property type="evidence" value="ECO:0007669"/>
    <property type="project" value="UniProtKB-UniRule"/>
</dbReference>
<comment type="similarity">
    <text evidence="5">Belongs to the class I-like SAM-binding methyltransferase superfamily. RsmB/NOP family.</text>
</comment>
<proteinExistence type="inferred from homology"/>
<dbReference type="InterPro" id="IPR001678">
    <property type="entry name" value="MeTrfase_RsmB-F_NOP2_dom"/>
</dbReference>
<feature type="active site" description="Nucleophile" evidence="5">
    <location>
        <position position="353"/>
    </location>
</feature>
<name>E4XKW3_OIKDI</name>
<dbReference type="FunCoup" id="E4XKW3">
    <property type="interactions" value="225"/>
</dbReference>
<evidence type="ECO:0000259" key="6">
    <source>
        <dbReference type="PROSITE" id="PS51686"/>
    </source>
</evidence>
<protein>
    <recommendedName>
        <fullName evidence="6">SAM-dependent MTase RsmB/NOP-type domain-containing protein</fullName>
    </recommendedName>
</protein>
<organism evidence="7">
    <name type="scientific">Oikopleura dioica</name>
    <name type="common">Tunicate</name>
    <dbReference type="NCBI Taxonomy" id="34765"/>
    <lineage>
        <taxon>Eukaryota</taxon>
        <taxon>Metazoa</taxon>
        <taxon>Chordata</taxon>
        <taxon>Tunicata</taxon>
        <taxon>Appendicularia</taxon>
        <taxon>Copelata</taxon>
        <taxon>Oikopleuridae</taxon>
        <taxon>Oikopleura</taxon>
    </lineage>
</organism>
<dbReference type="Pfam" id="PF21148">
    <property type="entry name" value="NSUN5_fdxn-like"/>
    <property type="match status" value="1"/>
</dbReference>
<dbReference type="InterPro" id="IPR029063">
    <property type="entry name" value="SAM-dependent_MTases_sf"/>
</dbReference>
<evidence type="ECO:0000256" key="2">
    <source>
        <dbReference type="ARBA" id="ARBA00022679"/>
    </source>
</evidence>
<dbReference type="InterPro" id="IPR049560">
    <property type="entry name" value="MeTrfase_RsmB-F_NOP2_cat"/>
</dbReference>
<feature type="binding site" evidence="5">
    <location>
        <position position="302"/>
    </location>
    <ligand>
        <name>S-adenosyl-L-methionine</name>
        <dbReference type="ChEBI" id="CHEBI:59789"/>
    </ligand>
</feature>
<dbReference type="Proteomes" id="UP000001307">
    <property type="component" value="Unassembled WGS sequence"/>
</dbReference>
<keyword evidence="8" id="KW-1185">Reference proteome</keyword>
<dbReference type="AlphaFoldDB" id="E4XKW3"/>
<dbReference type="PANTHER" id="PTHR22807:SF4">
    <property type="entry name" value="28S RRNA (CYTOSINE-C(5))-METHYLTRANSFERASE"/>
    <property type="match status" value="1"/>
</dbReference>
<evidence type="ECO:0000313" key="7">
    <source>
        <dbReference type="EMBL" id="CBY25030.1"/>
    </source>
</evidence>
<dbReference type="SUPFAM" id="SSF53335">
    <property type="entry name" value="S-adenosyl-L-methionine-dependent methyltransferases"/>
    <property type="match status" value="1"/>
</dbReference>
<dbReference type="GO" id="GO:0008173">
    <property type="term" value="F:RNA methyltransferase activity"/>
    <property type="evidence" value="ECO:0007669"/>
    <property type="project" value="InterPro"/>
</dbReference>
<keyword evidence="3 5" id="KW-0949">S-adenosyl-L-methionine</keyword>
<accession>E4XKW3</accession>
<gene>
    <name evidence="7" type="ORF">GSOID_T00014331001</name>
</gene>
<dbReference type="Pfam" id="PF01189">
    <property type="entry name" value="Methyltr_RsmB-F"/>
    <property type="match status" value="1"/>
</dbReference>
<feature type="binding site" evidence="5">
    <location>
        <position position="254"/>
    </location>
    <ligand>
        <name>S-adenosyl-L-methionine</name>
        <dbReference type="ChEBI" id="CHEBI:59789"/>
    </ligand>
</feature>
<keyword evidence="1 5" id="KW-0489">Methyltransferase</keyword>
<dbReference type="InterPro" id="IPR048889">
    <property type="entry name" value="NSUN5_RCM1_N"/>
</dbReference>
<keyword evidence="2 5" id="KW-0808">Transferase</keyword>
<dbReference type="GO" id="GO:0070475">
    <property type="term" value="P:rRNA base methylation"/>
    <property type="evidence" value="ECO:0007669"/>
    <property type="project" value="TreeGrafter"/>
</dbReference>
<reference evidence="7" key="1">
    <citation type="journal article" date="2010" name="Science">
        <title>Plasticity of animal genome architecture unmasked by rapid evolution of a pelagic tunicate.</title>
        <authorList>
            <person name="Denoeud F."/>
            <person name="Henriet S."/>
            <person name="Mungpakdee S."/>
            <person name="Aury J.M."/>
            <person name="Da Silva C."/>
            <person name="Brinkmann H."/>
            <person name="Mikhaleva J."/>
            <person name="Olsen L.C."/>
            <person name="Jubin C."/>
            <person name="Canestro C."/>
            <person name="Bouquet J.M."/>
            <person name="Danks G."/>
            <person name="Poulain J."/>
            <person name="Campsteijn C."/>
            <person name="Adamski M."/>
            <person name="Cross I."/>
            <person name="Yadetie F."/>
            <person name="Muffato M."/>
            <person name="Louis A."/>
            <person name="Butcher S."/>
            <person name="Tsagkogeorga G."/>
            <person name="Konrad A."/>
            <person name="Singh S."/>
            <person name="Jensen M.F."/>
            <person name="Cong E.H."/>
            <person name="Eikeseth-Otteraa H."/>
            <person name="Noel B."/>
            <person name="Anthouard V."/>
            <person name="Porcel B.M."/>
            <person name="Kachouri-Lafond R."/>
            <person name="Nishino A."/>
            <person name="Ugolini M."/>
            <person name="Chourrout P."/>
            <person name="Nishida H."/>
            <person name="Aasland R."/>
            <person name="Huzurbazar S."/>
            <person name="Westhof E."/>
            <person name="Delsuc F."/>
            <person name="Lehrach H."/>
            <person name="Reinhardt R."/>
            <person name="Weissenbach J."/>
            <person name="Roy S.W."/>
            <person name="Artiguenave F."/>
            <person name="Postlethwait J.H."/>
            <person name="Manak J.R."/>
            <person name="Thompson E.M."/>
            <person name="Jaillon O."/>
            <person name="Du Pasquier L."/>
            <person name="Boudinot P."/>
            <person name="Liberles D.A."/>
            <person name="Volff J.N."/>
            <person name="Philippe H."/>
            <person name="Lenhard B."/>
            <person name="Roest Crollius H."/>
            <person name="Wincker P."/>
            <person name="Chourrout D."/>
        </authorList>
    </citation>
    <scope>NUCLEOTIDE SEQUENCE [LARGE SCALE GENOMIC DNA]</scope>
</reference>
<dbReference type="Gene3D" id="3.30.70.1170">
    <property type="entry name" value="Sun protein, domain 3"/>
    <property type="match status" value="1"/>
</dbReference>
<sequence length="417" mass="46631">MSDCYAIAGKCIDQVIAKKGTPKSVVFNEKKSKQTKLIYKLVIESLKYRSVLQELLKKSQIGKEIKGEGRLLALSYDFLIGDGLKNKKYLKIFTKYKSVLKNGLTLMKVKRKATCNEDLLPKDVTTHMPRYARVNLLAGKTAKEIEETLKESFNVLKPTPESFVQTALEMTSKDVLVDPSLKGLFAFHSSTNIADLFLNKEGYLIIQDRASCLPPFVLAPKEGETVLDCTAAPGNKTHQLASAVGRKGKVIACEADPKRFRLLSSRMKQLYAGEIVESKFQDYLKIDVTQKPWSDCTKIMLDPSCSGSGMAHRRIMQEQDPKERIESLAKFQEEALLKATTFPNAKEISYSTCSTHDRENNEVVNAVLANAQSWEVANAFKRVPKFCEDSGTNTLSLEPFSSATNGFFVALLKRKDK</sequence>
<dbReference type="InParanoid" id="E4XKW3"/>
<evidence type="ECO:0000256" key="4">
    <source>
        <dbReference type="ARBA" id="ARBA00022884"/>
    </source>
</evidence>
<dbReference type="InterPro" id="IPR049561">
    <property type="entry name" value="NSUN5_7_fdxn-like"/>
</dbReference>
<dbReference type="PROSITE" id="PS51686">
    <property type="entry name" value="SAM_MT_RSMB_NOP"/>
    <property type="match status" value="1"/>
</dbReference>
<dbReference type="GO" id="GO:0005730">
    <property type="term" value="C:nucleolus"/>
    <property type="evidence" value="ECO:0007669"/>
    <property type="project" value="TreeGrafter"/>
</dbReference>
<dbReference type="PANTHER" id="PTHR22807">
    <property type="entry name" value="NOP2 YEAST -RELATED NOL1/NOP2/FMU SUN DOMAIN-CONTAINING"/>
    <property type="match status" value="1"/>
</dbReference>
<feature type="binding site" evidence="5">
    <location>
        <position position="282"/>
    </location>
    <ligand>
        <name>S-adenosyl-L-methionine</name>
        <dbReference type="ChEBI" id="CHEBI:59789"/>
    </ligand>
</feature>
<dbReference type="Gene3D" id="3.40.50.150">
    <property type="entry name" value="Vaccinia Virus protein VP39"/>
    <property type="match status" value="1"/>
</dbReference>
<comment type="caution">
    <text evidence="5">Lacks conserved residue(s) required for the propagation of feature annotation.</text>
</comment>
<evidence type="ECO:0000256" key="1">
    <source>
        <dbReference type="ARBA" id="ARBA00022603"/>
    </source>
</evidence>
<feature type="domain" description="SAM-dependent MTase RsmB/NOP-type" evidence="6">
    <location>
        <begin position="120"/>
        <end position="415"/>
    </location>
</feature>
<dbReference type="PRINTS" id="PR02008">
    <property type="entry name" value="RCMTFAMILY"/>
</dbReference>
<dbReference type="InterPro" id="IPR023267">
    <property type="entry name" value="RCMT"/>
</dbReference>
<dbReference type="Pfam" id="PF21153">
    <property type="entry name" value="NSUN5_N"/>
    <property type="match status" value="1"/>
</dbReference>
<evidence type="ECO:0000313" key="8">
    <source>
        <dbReference type="Proteomes" id="UP000001307"/>
    </source>
</evidence>
<dbReference type="OrthoDB" id="435282at2759"/>